<keyword evidence="4" id="KW-0274">FAD</keyword>
<dbReference type="Pfam" id="PF05199">
    <property type="entry name" value="GMC_oxred_C"/>
    <property type="match status" value="1"/>
</dbReference>
<dbReference type="PANTHER" id="PTHR11552">
    <property type="entry name" value="GLUCOSE-METHANOL-CHOLINE GMC OXIDOREDUCTASE"/>
    <property type="match status" value="1"/>
</dbReference>
<feature type="domain" description="Glucose-methanol-choline oxidoreductase C-terminal" evidence="6">
    <location>
        <begin position="229"/>
        <end position="364"/>
    </location>
</feature>
<sequence length="598" mass="67064">MGVARQPSLAANPYLVSFGELGNKVMLDENGPDALGFTQSMFMLTDGVRQCSAYSYIRPVKDRKNVFVLRHTCAIKILFNKKKRAVAVEAYRNNQKYVFKASKEIILCTGVFKTPQLLMLSGIGHKKHLESFNIKTVSDLPVGDNMQDHLAVSIIHRMDKSIVDPVVPLPTIIPFPVITGTVIIGLIFGKDTPYLLLACAVLFGYKPEICDSFNKQALGFYTFLTMLHPEPTGKVRLNTANPFDHPDITTGYYKNRSDLDKMVTFMKDYLRVGNTTFFTKVKGSFIDPGFVECKKYTFGSDEFLRCYILHATVSVYHSTSTCPMGSVVDSRLRVYKVSKLRVVDASVMPTIPSGNPNAAVIMIAEKASDMIKEDAHKFPSCKELKKDCVIADLPVGDNWQDHQAISVVHRTDKSIVDPVVPLPNIIPFPVVNGLVSLNKTKPYGEYQVFGLVIGKDTPYLLLACAIVFGYKPEICDSFNNQVLGSNSFYTLLTMLYPDSKGKIRLKSADPLDDPEITTDFYKKTSDLDKMVVFMRDYLRLSNTTFFTQVNASFIDPGFVECKNYTLGSDEFLRIFYMQQSVFIIRRVLVLWGVSSIVV</sequence>
<dbReference type="Gene3D" id="3.50.50.60">
    <property type="entry name" value="FAD/NAD(P)-binding domain"/>
    <property type="match status" value="2"/>
</dbReference>
<dbReference type="Pfam" id="PF00732">
    <property type="entry name" value="GMC_oxred_N"/>
    <property type="match status" value="1"/>
</dbReference>
<reference evidence="7 8" key="1">
    <citation type="journal article" date="2015" name="Genome Biol. Evol.">
        <title>The genome of winter moth (Operophtera brumata) provides a genomic perspective on sexual dimorphism and phenology.</title>
        <authorList>
            <person name="Derks M.F."/>
            <person name="Smit S."/>
            <person name="Salis L."/>
            <person name="Schijlen E."/>
            <person name="Bossers A."/>
            <person name="Mateman C."/>
            <person name="Pijl A.S."/>
            <person name="de Ridder D."/>
            <person name="Groenen M.A."/>
            <person name="Visser M.E."/>
            <person name="Megens H.J."/>
        </authorList>
    </citation>
    <scope>NUCLEOTIDE SEQUENCE [LARGE SCALE GENOMIC DNA]</scope>
    <source>
        <strain evidence="7">WM2013NL</strain>
        <tissue evidence="7">Head and thorax</tissue>
    </source>
</reference>
<dbReference type="InterPro" id="IPR007867">
    <property type="entry name" value="GMC_OxRtase_C"/>
</dbReference>
<proteinExistence type="inferred from homology"/>
<evidence type="ECO:0000259" key="6">
    <source>
        <dbReference type="Pfam" id="PF05199"/>
    </source>
</evidence>
<evidence type="ECO:0000256" key="3">
    <source>
        <dbReference type="ARBA" id="ARBA00022630"/>
    </source>
</evidence>
<evidence type="ECO:0000313" key="8">
    <source>
        <dbReference type="Proteomes" id="UP000037510"/>
    </source>
</evidence>
<dbReference type="GO" id="GO:0050660">
    <property type="term" value="F:flavin adenine dinucleotide binding"/>
    <property type="evidence" value="ECO:0007669"/>
    <property type="project" value="InterPro"/>
</dbReference>
<keyword evidence="3" id="KW-0285">Flavoprotein</keyword>
<dbReference type="GO" id="GO:0016614">
    <property type="term" value="F:oxidoreductase activity, acting on CH-OH group of donors"/>
    <property type="evidence" value="ECO:0007669"/>
    <property type="project" value="InterPro"/>
</dbReference>
<dbReference type="AlphaFoldDB" id="A0A0L7KB12"/>
<feature type="domain" description="Glucose-methanol-choline oxidoreductase N-terminal" evidence="5">
    <location>
        <begin position="27"/>
        <end position="150"/>
    </location>
</feature>
<comment type="cofactor">
    <cofactor evidence="1">
        <name>FAD</name>
        <dbReference type="ChEBI" id="CHEBI:57692"/>
    </cofactor>
</comment>
<dbReference type="Proteomes" id="UP000037510">
    <property type="component" value="Unassembled WGS sequence"/>
</dbReference>
<evidence type="ECO:0000256" key="1">
    <source>
        <dbReference type="ARBA" id="ARBA00001974"/>
    </source>
</evidence>
<accession>A0A0L7KB12</accession>
<evidence type="ECO:0000313" key="7">
    <source>
        <dbReference type="EMBL" id="KOB60265.1"/>
    </source>
</evidence>
<dbReference type="PANTHER" id="PTHR11552:SF147">
    <property type="entry name" value="CHOLINE DEHYDROGENASE, MITOCHONDRIAL"/>
    <property type="match status" value="1"/>
</dbReference>
<comment type="caution">
    <text evidence="7">The sequence shown here is derived from an EMBL/GenBank/DDBJ whole genome shotgun (WGS) entry which is preliminary data.</text>
</comment>
<dbReference type="SUPFAM" id="SSF54373">
    <property type="entry name" value="FAD-linked reductases, C-terminal domain"/>
    <property type="match status" value="2"/>
</dbReference>
<dbReference type="InterPro" id="IPR000172">
    <property type="entry name" value="GMC_OxRdtase_N"/>
</dbReference>
<comment type="similarity">
    <text evidence="2">Belongs to the GMC oxidoreductase family.</text>
</comment>
<keyword evidence="8" id="KW-1185">Reference proteome</keyword>
<dbReference type="SUPFAM" id="SSF51905">
    <property type="entry name" value="FAD/NAD(P)-binding domain"/>
    <property type="match status" value="1"/>
</dbReference>
<dbReference type="STRING" id="104452.A0A0L7KB12"/>
<protein>
    <submittedName>
        <fullName evidence="7">Putative ecdysone oxidase</fullName>
    </submittedName>
</protein>
<evidence type="ECO:0000256" key="4">
    <source>
        <dbReference type="ARBA" id="ARBA00022827"/>
    </source>
</evidence>
<dbReference type="EMBL" id="JTDY01010191">
    <property type="protein sequence ID" value="KOB60265.1"/>
    <property type="molecule type" value="Genomic_DNA"/>
</dbReference>
<evidence type="ECO:0000259" key="5">
    <source>
        <dbReference type="Pfam" id="PF00732"/>
    </source>
</evidence>
<dbReference type="InterPro" id="IPR012132">
    <property type="entry name" value="GMC_OxRdtase"/>
</dbReference>
<name>A0A0L7KB12_OPEBR</name>
<organism evidence="7 8">
    <name type="scientific">Operophtera brumata</name>
    <name type="common">Winter moth</name>
    <name type="synonym">Phalaena brumata</name>
    <dbReference type="NCBI Taxonomy" id="104452"/>
    <lineage>
        <taxon>Eukaryota</taxon>
        <taxon>Metazoa</taxon>
        <taxon>Ecdysozoa</taxon>
        <taxon>Arthropoda</taxon>
        <taxon>Hexapoda</taxon>
        <taxon>Insecta</taxon>
        <taxon>Pterygota</taxon>
        <taxon>Neoptera</taxon>
        <taxon>Endopterygota</taxon>
        <taxon>Lepidoptera</taxon>
        <taxon>Glossata</taxon>
        <taxon>Ditrysia</taxon>
        <taxon>Geometroidea</taxon>
        <taxon>Geometridae</taxon>
        <taxon>Larentiinae</taxon>
        <taxon>Operophtera</taxon>
    </lineage>
</organism>
<dbReference type="Gene3D" id="3.30.560.10">
    <property type="entry name" value="Glucose Oxidase, domain 3"/>
    <property type="match status" value="3"/>
</dbReference>
<gene>
    <name evidence="7" type="ORF">OBRU01_25280</name>
</gene>
<evidence type="ECO:0000256" key="2">
    <source>
        <dbReference type="ARBA" id="ARBA00010790"/>
    </source>
</evidence>
<dbReference type="InterPro" id="IPR036188">
    <property type="entry name" value="FAD/NAD-bd_sf"/>
</dbReference>